<keyword evidence="11 22" id="KW-0418">Kinase</keyword>
<evidence type="ECO:0000256" key="13">
    <source>
        <dbReference type="ARBA" id="ARBA00022989"/>
    </source>
</evidence>
<keyword evidence="23" id="KW-1185">Reference proteome</keyword>
<dbReference type="FunFam" id="2.60.120.430:FF:000004">
    <property type="entry name" value="Putative leucine-rich repeat receptor-like serine/threonine-protein kinase"/>
    <property type="match status" value="1"/>
</dbReference>
<comment type="catalytic activity">
    <reaction evidence="17">
        <text>L-threonyl-[protein] + ATP = O-phospho-L-threonyl-[protein] + ADP + H(+)</text>
        <dbReference type="Rhea" id="RHEA:46608"/>
        <dbReference type="Rhea" id="RHEA-COMP:11060"/>
        <dbReference type="Rhea" id="RHEA-COMP:11605"/>
        <dbReference type="ChEBI" id="CHEBI:15378"/>
        <dbReference type="ChEBI" id="CHEBI:30013"/>
        <dbReference type="ChEBI" id="CHEBI:30616"/>
        <dbReference type="ChEBI" id="CHEBI:61977"/>
        <dbReference type="ChEBI" id="CHEBI:456216"/>
        <dbReference type="EC" id="2.7.11.1"/>
    </reaction>
</comment>
<evidence type="ECO:0000256" key="7">
    <source>
        <dbReference type="ARBA" id="ARBA00022692"/>
    </source>
</evidence>
<dbReference type="Gene3D" id="1.10.510.10">
    <property type="entry name" value="Transferase(Phosphotransferase) domain 1"/>
    <property type="match status" value="1"/>
</dbReference>
<dbReference type="Gene3D" id="2.60.120.430">
    <property type="entry name" value="Galactose-binding lectin"/>
    <property type="match status" value="1"/>
</dbReference>
<evidence type="ECO:0000256" key="14">
    <source>
        <dbReference type="ARBA" id="ARBA00023136"/>
    </source>
</evidence>
<keyword evidence="12" id="KW-0067">ATP-binding</keyword>
<feature type="transmembrane region" description="Helical" evidence="20">
    <location>
        <begin position="1058"/>
        <end position="1079"/>
    </location>
</feature>
<feature type="domain" description="Protein kinase" evidence="21">
    <location>
        <begin position="686"/>
        <end position="962"/>
    </location>
</feature>
<keyword evidence="14 20" id="KW-0472">Membrane</keyword>
<dbReference type="PANTHER" id="PTHR48006">
    <property type="entry name" value="LEUCINE-RICH REPEAT-CONTAINING PROTEIN DDB_G0281931-RELATED"/>
    <property type="match status" value="1"/>
</dbReference>
<dbReference type="PROSITE" id="PS00108">
    <property type="entry name" value="PROTEIN_KINASE_ST"/>
    <property type="match status" value="1"/>
</dbReference>
<evidence type="ECO:0000256" key="1">
    <source>
        <dbReference type="ARBA" id="ARBA00004479"/>
    </source>
</evidence>
<dbReference type="Pfam" id="PF00560">
    <property type="entry name" value="LRR_1"/>
    <property type="match status" value="3"/>
</dbReference>
<dbReference type="InterPro" id="IPR011009">
    <property type="entry name" value="Kinase-like_dom_sf"/>
</dbReference>
<evidence type="ECO:0000256" key="11">
    <source>
        <dbReference type="ARBA" id="ARBA00022777"/>
    </source>
</evidence>
<evidence type="ECO:0000256" key="2">
    <source>
        <dbReference type="ARBA" id="ARBA00012513"/>
    </source>
</evidence>
<dbReference type="PROSITE" id="PS50011">
    <property type="entry name" value="PROTEIN_KINASE_DOM"/>
    <property type="match status" value="1"/>
</dbReference>
<keyword evidence="5" id="KW-0433">Leucine-rich repeat</keyword>
<dbReference type="FunFam" id="3.30.200.20:FF:000217">
    <property type="entry name" value="probable LRR receptor-like serine/threonine-protein kinase At1g53430"/>
    <property type="match status" value="1"/>
</dbReference>
<evidence type="ECO:0000256" key="16">
    <source>
        <dbReference type="ARBA" id="ARBA00023180"/>
    </source>
</evidence>
<keyword evidence="3" id="KW-0723">Serine/threonine-protein kinase</keyword>
<evidence type="ECO:0000256" key="17">
    <source>
        <dbReference type="ARBA" id="ARBA00047899"/>
    </source>
</evidence>
<feature type="region of interest" description="Disordered" evidence="19">
    <location>
        <begin position="989"/>
        <end position="1020"/>
    </location>
</feature>
<dbReference type="InterPro" id="IPR021720">
    <property type="entry name" value="Malectin_dom"/>
</dbReference>
<dbReference type="InterPro" id="IPR000719">
    <property type="entry name" value="Prot_kinase_dom"/>
</dbReference>
<evidence type="ECO:0000256" key="18">
    <source>
        <dbReference type="ARBA" id="ARBA00048679"/>
    </source>
</evidence>
<evidence type="ECO:0000259" key="21">
    <source>
        <dbReference type="PROSITE" id="PS50011"/>
    </source>
</evidence>
<evidence type="ECO:0000256" key="15">
    <source>
        <dbReference type="ARBA" id="ARBA00023170"/>
    </source>
</evidence>
<evidence type="ECO:0000256" key="10">
    <source>
        <dbReference type="ARBA" id="ARBA00022741"/>
    </source>
</evidence>
<dbReference type="Pfam" id="PF23598">
    <property type="entry name" value="LRR_14"/>
    <property type="match status" value="1"/>
</dbReference>
<evidence type="ECO:0000256" key="8">
    <source>
        <dbReference type="ARBA" id="ARBA00022729"/>
    </source>
</evidence>
<dbReference type="InterPro" id="IPR001611">
    <property type="entry name" value="Leu-rich_rpt"/>
</dbReference>
<keyword evidence="15 22" id="KW-0675">Receptor</keyword>
<keyword evidence="16" id="KW-0325">Glycoprotein</keyword>
<keyword evidence="6" id="KW-0808">Transferase</keyword>
<dbReference type="SUPFAM" id="SSF52058">
    <property type="entry name" value="L domain-like"/>
    <property type="match status" value="1"/>
</dbReference>
<dbReference type="InterPro" id="IPR055414">
    <property type="entry name" value="LRR_R13L4/SHOC2-like"/>
</dbReference>
<dbReference type="InterPro" id="IPR032675">
    <property type="entry name" value="LRR_dom_sf"/>
</dbReference>
<reference evidence="22 23" key="1">
    <citation type="journal article" date="2023" name="Mol. Ecol. Resour.">
        <title>Chromosome-level genome assembly of a triploid poplar Populus alba 'Berolinensis'.</title>
        <authorList>
            <person name="Chen S."/>
            <person name="Yu Y."/>
            <person name="Wang X."/>
            <person name="Wang S."/>
            <person name="Zhang T."/>
            <person name="Zhou Y."/>
            <person name="He R."/>
            <person name="Meng N."/>
            <person name="Wang Y."/>
            <person name="Liu W."/>
            <person name="Liu Z."/>
            <person name="Liu J."/>
            <person name="Guo Q."/>
            <person name="Huang H."/>
            <person name="Sederoff R.R."/>
            <person name="Wang G."/>
            <person name="Qu G."/>
            <person name="Chen S."/>
        </authorList>
    </citation>
    <scope>NUCLEOTIDE SEQUENCE [LARGE SCALE GENOMIC DNA]</scope>
    <source>
        <strain evidence="22">SC-2020</strain>
    </source>
</reference>
<evidence type="ECO:0000256" key="3">
    <source>
        <dbReference type="ARBA" id="ARBA00022527"/>
    </source>
</evidence>
<dbReference type="GO" id="GO:0016020">
    <property type="term" value="C:membrane"/>
    <property type="evidence" value="ECO:0007669"/>
    <property type="project" value="UniProtKB-SubCell"/>
</dbReference>
<dbReference type="SMART" id="SM00220">
    <property type="entry name" value="S_TKc"/>
    <property type="match status" value="1"/>
</dbReference>
<evidence type="ECO:0000256" key="5">
    <source>
        <dbReference type="ARBA" id="ARBA00022614"/>
    </source>
</evidence>
<evidence type="ECO:0000256" key="19">
    <source>
        <dbReference type="SAM" id="MobiDB-lite"/>
    </source>
</evidence>
<dbReference type="InterPro" id="IPR008271">
    <property type="entry name" value="Ser/Thr_kinase_AS"/>
</dbReference>
<name>A0AAD6R1W5_9ROSI</name>
<proteinExistence type="predicted"/>
<dbReference type="InterPro" id="IPR001245">
    <property type="entry name" value="Ser-Thr/Tyr_kinase_cat_dom"/>
</dbReference>
<feature type="transmembrane region" description="Helical" evidence="20">
    <location>
        <begin position="21"/>
        <end position="46"/>
    </location>
</feature>
<keyword evidence="7 20" id="KW-0812">Transmembrane</keyword>
<gene>
    <name evidence="22" type="ORF">NC653_010769</name>
</gene>
<feature type="transmembrane region" description="Helical" evidence="20">
    <location>
        <begin position="629"/>
        <end position="650"/>
    </location>
</feature>
<dbReference type="FunFam" id="3.80.10.10:FF:000433">
    <property type="entry name" value="Putative LRR receptor-like serine/threonine-protein kinase isoform A"/>
    <property type="match status" value="1"/>
</dbReference>
<dbReference type="PANTHER" id="PTHR48006:SF56">
    <property type="entry name" value="PROTEIN KINASE DOMAIN-CONTAINING PROTEIN"/>
    <property type="match status" value="1"/>
</dbReference>
<keyword evidence="9" id="KW-0677">Repeat</keyword>
<keyword evidence="10" id="KW-0547">Nucleotide-binding</keyword>
<accession>A0AAD6R1W5</accession>
<keyword evidence="13 20" id="KW-1133">Transmembrane helix</keyword>
<dbReference type="GO" id="GO:0004674">
    <property type="term" value="F:protein serine/threonine kinase activity"/>
    <property type="evidence" value="ECO:0007669"/>
    <property type="project" value="UniProtKB-KW"/>
</dbReference>
<feature type="compositionally biased region" description="Polar residues" evidence="19">
    <location>
        <begin position="990"/>
        <end position="1009"/>
    </location>
</feature>
<evidence type="ECO:0000256" key="20">
    <source>
        <dbReference type="SAM" id="Phobius"/>
    </source>
</evidence>
<dbReference type="CDD" id="cd14066">
    <property type="entry name" value="STKc_IRAK"/>
    <property type="match status" value="1"/>
</dbReference>
<dbReference type="Pfam" id="PF11721">
    <property type="entry name" value="Malectin"/>
    <property type="match status" value="1"/>
</dbReference>
<dbReference type="Gene3D" id="3.80.10.10">
    <property type="entry name" value="Ribonuclease Inhibitor"/>
    <property type="match status" value="2"/>
</dbReference>
<dbReference type="Gene3D" id="3.30.200.20">
    <property type="entry name" value="Phosphorylase Kinase, domain 1"/>
    <property type="match status" value="1"/>
</dbReference>
<evidence type="ECO:0000313" key="23">
    <source>
        <dbReference type="Proteomes" id="UP001164929"/>
    </source>
</evidence>
<dbReference type="FunFam" id="3.80.10.10:FF:000452">
    <property type="entry name" value="Probable LRR receptor-like serine/threonine-protein kinase RFK1"/>
    <property type="match status" value="1"/>
</dbReference>
<dbReference type="InterPro" id="IPR051824">
    <property type="entry name" value="LRR_Rcpt-Like_S/T_Kinase"/>
</dbReference>
<evidence type="ECO:0000256" key="12">
    <source>
        <dbReference type="ARBA" id="ARBA00022840"/>
    </source>
</evidence>
<dbReference type="AlphaFoldDB" id="A0AAD6R1W5"/>
<keyword evidence="8" id="KW-0732">Signal</keyword>
<dbReference type="Pfam" id="PF07714">
    <property type="entry name" value="PK_Tyr_Ser-Thr"/>
    <property type="match status" value="1"/>
</dbReference>
<dbReference type="Proteomes" id="UP001164929">
    <property type="component" value="Chromosome 4"/>
</dbReference>
<evidence type="ECO:0000256" key="4">
    <source>
        <dbReference type="ARBA" id="ARBA00022553"/>
    </source>
</evidence>
<dbReference type="EC" id="2.7.11.1" evidence="2"/>
<evidence type="ECO:0000256" key="6">
    <source>
        <dbReference type="ARBA" id="ARBA00022679"/>
    </source>
</evidence>
<comment type="catalytic activity">
    <reaction evidence="18">
        <text>L-seryl-[protein] + ATP = O-phospho-L-seryl-[protein] + ADP + H(+)</text>
        <dbReference type="Rhea" id="RHEA:17989"/>
        <dbReference type="Rhea" id="RHEA-COMP:9863"/>
        <dbReference type="Rhea" id="RHEA-COMP:11604"/>
        <dbReference type="ChEBI" id="CHEBI:15378"/>
        <dbReference type="ChEBI" id="CHEBI:29999"/>
        <dbReference type="ChEBI" id="CHEBI:30616"/>
        <dbReference type="ChEBI" id="CHEBI:83421"/>
        <dbReference type="ChEBI" id="CHEBI:456216"/>
        <dbReference type="EC" id="2.7.11.1"/>
    </reaction>
</comment>
<organism evidence="22 23">
    <name type="scientific">Populus alba x Populus x berolinensis</name>
    <dbReference type="NCBI Taxonomy" id="444605"/>
    <lineage>
        <taxon>Eukaryota</taxon>
        <taxon>Viridiplantae</taxon>
        <taxon>Streptophyta</taxon>
        <taxon>Embryophyta</taxon>
        <taxon>Tracheophyta</taxon>
        <taxon>Spermatophyta</taxon>
        <taxon>Magnoliopsida</taxon>
        <taxon>eudicotyledons</taxon>
        <taxon>Gunneridae</taxon>
        <taxon>Pentapetalae</taxon>
        <taxon>rosids</taxon>
        <taxon>fabids</taxon>
        <taxon>Malpighiales</taxon>
        <taxon>Salicaceae</taxon>
        <taxon>Saliceae</taxon>
        <taxon>Populus</taxon>
    </lineage>
</organism>
<dbReference type="FunFam" id="1.10.510.10:FF:000044">
    <property type="entry name" value="Putative LRR receptor-like serine/threonine-protein kinase"/>
    <property type="match status" value="1"/>
</dbReference>
<dbReference type="EMBL" id="JAQIZT010000004">
    <property type="protein sequence ID" value="KAJ7000102.1"/>
    <property type="molecule type" value="Genomic_DNA"/>
</dbReference>
<dbReference type="GO" id="GO:0005524">
    <property type="term" value="F:ATP binding"/>
    <property type="evidence" value="ECO:0007669"/>
    <property type="project" value="UniProtKB-KW"/>
</dbReference>
<dbReference type="SUPFAM" id="SSF56112">
    <property type="entry name" value="Protein kinase-like (PK-like)"/>
    <property type="match status" value="1"/>
</dbReference>
<protein>
    <recommendedName>
        <fullName evidence="2">non-specific serine/threonine protein kinase</fullName>
        <ecNumber evidence="2">2.7.11.1</ecNumber>
    </recommendedName>
</protein>
<sequence>MTMKFSSSVQKNPDKNRLCNLLSIFWVVQMSFSLRYAFLISVLTFICLETPRLAAARLPQDEVDALNLITKKLGANGWNFNADSCGENLPHVQLMDPDKNVTCDCEFANNTCHITSLKFKRFSLAGELPPELVQLPYLESIDLSYNELGGSIPSEWASLQLKKIALLANRLSGNIPSYLENFTSLAYLDLELNQFSGMIPRELGKLVNLETLILSSNKLDGNLPKELAELKNLTDFRINDNNFNGSIPDFVQNWKQLKRLEMVASGLEGPIPSSISALKTLTDLRITDINFTNQSFPDLSNIVGLSRLLLRNCNISGEIPPYIWEMSELRVLDLSFNKLHGNLPNAITTETLVFIFLSGNLLTGNIPMFRKGMSVDLSYNNFSQQSSGKPACQQGMDVTLNLFRSSSMGKDIGGACMDDLTCNKCWHSMYINCGGQNVKTNGSTFEGDAAASSGAAIFYQSEDEWGISSTGDFMDDNDFQNRAYIENMSSLNINELYQTARVSPISLTYYHRCLENGNYTVSLHFAEIRFKNDNTYNSLGRRLFDVYIQNNLAEKDFNIEVEAAGVAKPVTKTHNASVTNNILDIRLYWAGKGTTRIPVSGVYGPLISAISVYPNFKPRFSGGGKTRTVPIILGVVGFCLVFSALAIFWWKCYFRVKKKRQKGLEGIEIQTVSFTLKQIKAATGNFDPANKIGEGGFGPVYKGMLPDGTVIAVKQLSSKSSQGNREFLNEIGVISCMQHPHLVKLHGCCIEGDQLLLVYEYMENNSLSRALFGPENQLHLDWKTRQKICIGIAKGLSFLHEESRLKIVHRDIKVTNVLLDKDLNPKISDFGLAKLDEREKTYISTRVAGTVGYMAPEYALWGRLTYKADVYSFGIVALEIVSGKHNKSCGPDDQFSCLLDWACHLEQNGNLMELVDQKLGSEFNKVEAERLIKVALLCANASPSLRPIMSEVVSMIEGTRIIPDVIPEPHSEDLRFKAIRGQHERIRSSLRGNQNSSSILDRSDNNSSHVHTDDDDPYETDEELNARFDTRSKHYKQPESRGLFIIDEQVWMHVSRCFFLKIFSTLILLPLPACVLVSLER</sequence>
<evidence type="ECO:0000313" key="22">
    <source>
        <dbReference type="EMBL" id="KAJ7000102.1"/>
    </source>
</evidence>
<comment type="caution">
    <text evidence="22">The sequence shown here is derived from an EMBL/GenBank/DDBJ whole genome shotgun (WGS) entry which is preliminary data.</text>
</comment>
<comment type="subcellular location">
    <subcellularLocation>
        <location evidence="1">Membrane</location>
        <topology evidence="1">Single-pass type I membrane protein</topology>
    </subcellularLocation>
</comment>
<evidence type="ECO:0000256" key="9">
    <source>
        <dbReference type="ARBA" id="ARBA00022737"/>
    </source>
</evidence>
<keyword evidence="4" id="KW-0597">Phosphoprotein</keyword>